<accession>A0AA45LBB1</accession>
<evidence type="ECO:0000256" key="5">
    <source>
        <dbReference type="ARBA" id="ARBA00022692"/>
    </source>
</evidence>
<evidence type="ECO:0000256" key="2">
    <source>
        <dbReference type="ARBA" id="ARBA00022475"/>
    </source>
</evidence>
<name>A0AA45LBB1_9PSEU</name>
<evidence type="ECO:0000256" key="6">
    <source>
        <dbReference type="ARBA" id="ARBA00022989"/>
    </source>
</evidence>
<evidence type="ECO:0000256" key="3">
    <source>
        <dbReference type="ARBA" id="ARBA00022676"/>
    </source>
</evidence>
<feature type="transmembrane region" description="Helical" evidence="9">
    <location>
        <begin position="12"/>
        <end position="30"/>
    </location>
</feature>
<dbReference type="EMBL" id="CP073249">
    <property type="protein sequence ID" value="QUF06627.1"/>
    <property type="molecule type" value="Genomic_DNA"/>
</dbReference>
<feature type="domain" description="Putative mannosyltransferase YkcA/B-like C-terminal" evidence="11">
    <location>
        <begin position="532"/>
        <end position="621"/>
    </location>
</feature>
<comment type="subcellular location">
    <subcellularLocation>
        <location evidence="1">Cell membrane</location>
        <topology evidence="1">Multi-pass membrane protein</topology>
    </subcellularLocation>
</comment>
<keyword evidence="6 9" id="KW-1133">Transmembrane helix</keyword>
<protein>
    <submittedName>
        <fullName evidence="12">Glycosyltransferase family 39 protein</fullName>
    </submittedName>
</protein>
<dbReference type="GO" id="GO:0016763">
    <property type="term" value="F:pentosyltransferase activity"/>
    <property type="evidence" value="ECO:0007669"/>
    <property type="project" value="TreeGrafter"/>
</dbReference>
<dbReference type="AlphaFoldDB" id="A0AA45LBB1"/>
<feature type="transmembrane region" description="Helical" evidence="9">
    <location>
        <begin position="294"/>
        <end position="311"/>
    </location>
</feature>
<reference evidence="12" key="1">
    <citation type="submission" date="2021-04" db="EMBL/GenBank/DDBJ databases">
        <title>Genomic sequence of Actinosynnema pretiosum subsp. pretiosum ATCC 31280 (C-14919).</title>
        <authorList>
            <person name="Bai L."/>
            <person name="Wang X."/>
            <person name="Xiao Y."/>
        </authorList>
    </citation>
    <scope>NUCLEOTIDE SEQUENCE</scope>
    <source>
        <strain evidence="12">ATCC 31280</strain>
    </source>
</reference>
<evidence type="ECO:0000259" key="10">
    <source>
        <dbReference type="Pfam" id="PF13231"/>
    </source>
</evidence>
<evidence type="ECO:0000256" key="7">
    <source>
        <dbReference type="ARBA" id="ARBA00023136"/>
    </source>
</evidence>
<evidence type="ECO:0000256" key="1">
    <source>
        <dbReference type="ARBA" id="ARBA00004651"/>
    </source>
</evidence>
<keyword evidence="2" id="KW-1003">Cell membrane</keyword>
<dbReference type="GO" id="GO:0009103">
    <property type="term" value="P:lipopolysaccharide biosynthetic process"/>
    <property type="evidence" value="ECO:0007669"/>
    <property type="project" value="UniProtKB-ARBA"/>
</dbReference>
<evidence type="ECO:0000256" key="8">
    <source>
        <dbReference type="SAM" id="MobiDB-lite"/>
    </source>
</evidence>
<evidence type="ECO:0000256" key="9">
    <source>
        <dbReference type="SAM" id="Phobius"/>
    </source>
</evidence>
<dbReference type="InterPro" id="IPR050297">
    <property type="entry name" value="LipidA_mod_glycosyltrf_83"/>
</dbReference>
<evidence type="ECO:0000259" key="11">
    <source>
        <dbReference type="Pfam" id="PF24878"/>
    </source>
</evidence>
<dbReference type="PANTHER" id="PTHR33908">
    <property type="entry name" value="MANNOSYLTRANSFERASE YKCB-RELATED"/>
    <property type="match status" value="1"/>
</dbReference>
<feature type="domain" description="Glycosyltransferase RgtA/B/C/D-like" evidence="10">
    <location>
        <begin position="67"/>
        <end position="221"/>
    </location>
</feature>
<dbReference type="Proteomes" id="UP000677152">
    <property type="component" value="Chromosome"/>
</dbReference>
<feature type="transmembrane region" description="Helical" evidence="9">
    <location>
        <begin position="398"/>
        <end position="416"/>
    </location>
</feature>
<dbReference type="PANTHER" id="PTHR33908:SF3">
    <property type="entry name" value="UNDECAPRENYL PHOSPHATE-ALPHA-4-AMINO-4-DEOXY-L-ARABINOSE ARABINOSYL TRANSFERASE"/>
    <property type="match status" value="1"/>
</dbReference>
<evidence type="ECO:0000256" key="4">
    <source>
        <dbReference type="ARBA" id="ARBA00022679"/>
    </source>
</evidence>
<sequence>MRSTRAAIRPHLPLLVLLLGTAVLYLYRLGDSGWANAYYSAAAQAGATSWKAWFFGSSDASNAITVDKTPASLWFMGLSARLFGVNAWAVLVPQALMGVGSVWLLHATVKRTSGEAAGLLAGAVLALTPVAVLMFRFNNPDALLVLTLVAAAYCAVRATESASWRWLALAGVAVGLGFLAKMLQAFLVLPALGLVYLLAAPTTWGRKALHLTGALGAVVVAGGWWVLAVELVPASERPYIGGSQGNSVLELALGYNGLGRLTGDEVGSVGGGAGGGWGGTGWARLLGSEMGGQIAWLLPTAVILLIAGWWAGTRGDRVGLGLWGGWLLVTGGVFSFMNGIIHAYYTVALAPAIGGLVGTGAVALWRRREDPVAAAALSGAVAVTALQCYLLLLDWSSPLAIAVLVLGLVAAIGLFLPRVAPVVVVVPVALVAVLLGPGAYSVATAATPHSGAIPSAGPAGAGMGGMPGGGGPGGGGQGDGGRATRQGTTGGQSAGVDGAGRGDGGARQGGAGMGGGGGMGGLLNAPTPGAGLTALLQEDAASYDWPAAVIGSNNAAGYQLSAGVPVMALGGFNGTDPAPTLERFQQHVADGRVHYLIAAQMMRGDSGSDDAHRIGEWVAENFTAATVDGATVYDLTARAQR</sequence>
<feature type="transmembrane region" description="Helical" evidence="9">
    <location>
        <begin position="117"/>
        <end position="137"/>
    </location>
</feature>
<dbReference type="GO" id="GO:0005886">
    <property type="term" value="C:plasma membrane"/>
    <property type="evidence" value="ECO:0007669"/>
    <property type="project" value="UniProtKB-SubCell"/>
</dbReference>
<organism evidence="12 13">
    <name type="scientific">Actinosynnema pretiosum subsp. pretiosum</name>
    <dbReference type="NCBI Taxonomy" id="103721"/>
    <lineage>
        <taxon>Bacteria</taxon>
        <taxon>Bacillati</taxon>
        <taxon>Actinomycetota</taxon>
        <taxon>Actinomycetes</taxon>
        <taxon>Pseudonocardiales</taxon>
        <taxon>Pseudonocardiaceae</taxon>
        <taxon>Actinosynnema</taxon>
    </lineage>
</organism>
<evidence type="ECO:0000313" key="13">
    <source>
        <dbReference type="Proteomes" id="UP000677152"/>
    </source>
</evidence>
<feature type="transmembrane region" description="Helical" evidence="9">
    <location>
        <begin position="82"/>
        <end position="105"/>
    </location>
</feature>
<feature type="compositionally biased region" description="Gly residues" evidence="8">
    <location>
        <begin position="459"/>
        <end position="481"/>
    </location>
</feature>
<feature type="transmembrane region" description="Helical" evidence="9">
    <location>
        <begin position="343"/>
        <end position="365"/>
    </location>
</feature>
<keyword evidence="3" id="KW-0328">Glycosyltransferase</keyword>
<feature type="transmembrane region" description="Helical" evidence="9">
    <location>
        <begin position="318"/>
        <end position="337"/>
    </location>
</feature>
<dbReference type="InterPro" id="IPR038731">
    <property type="entry name" value="RgtA/B/C-like"/>
</dbReference>
<dbReference type="Pfam" id="PF24878">
    <property type="entry name" value="YkcB_C"/>
    <property type="match status" value="1"/>
</dbReference>
<feature type="compositionally biased region" description="Gly residues" evidence="8">
    <location>
        <begin position="488"/>
        <end position="513"/>
    </location>
</feature>
<feature type="transmembrane region" description="Helical" evidence="9">
    <location>
        <begin position="208"/>
        <end position="227"/>
    </location>
</feature>
<evidence type="ECO:0000313" key="12">
    <source>
        <dbReference type="EMBL" id="QUF06627.1"/>
    </source>
</evidence>
<gene>
    <name evidence="12" type="ORF">KCV87_11555</name>
</gene>
<feature type="transmembrane region" description="Helical" evidence="9">
    <location>
        <begin position="166"/>
        <end position="199"/>
    </location>
</feature>
<keyword evidence="5 9" id="KW-0812">Transmembrane</keyword>
<dbReference type="Pfam" id="PF13231">
    <property type="entry name" value="PMT_2"/>
    <property type="match status" value="1"/>
</dbReference>
<dbReference type="InterPro" id="IPR056785">
    <property type="entry name" value="YkcA/B-like_C"/>
</dbReference>
<feature type="transmembrane region" description="Helical" evidence="9">
    <location>
        <begin position="372"/>
        <end position="392"/>
    </location>
</feature>
<proteinExistence type="predicted"/>
<dbReference type="GO" id="GO:0010041">
    <property type="term" value="P:response to iron(III) ion"/>
    <property type="evidence" value="ECO:0007669"/>
    <property type="project" value="TreeGrafter"/>
</dbReference>
<feature type="region of interest" description="Disordered" evidence="8">
    <location>
        <begin position="456"/>
        <end position="513"/>
    </location>
</feature>
<keyword evidence="4" id="KW-0808">Transferase</keyword>
<feature type="transmembrane region" description="Helical" evidence="9">
    <location>
        <begin position="423"/>
        <end position="443"/>
    </location>
</feature>
<keyword evidence="7 9" id="KW-0472">Membrane</keyword>